<dbReference type="AlphaFoldDB" id="A0A0B5QBD0"/>
<dbReference type="OrthoDB" id="157184at2"/>
<protein>
    <recommendedName>
        <fullName evidence="8">ABC transmembrane type-1 domain-containing protein</fullName>
    </recommendedName>
</protein>
<proteinExistence type="inferred from homology"/>
<keyword evidence="3" id="KW-1003">Cell membrane</keyword>
<evidence type="ECO:0000256" key="5">
    <source>
        <dbReference type="ARBA" id="ARBA00022989"/>
    </source>
</evidence>
<evidence type="ECO:0000256" key="1">
    <source>
        <dbReference type="ARBA" id="ARBA00004651"/>
    </source>
</evidence>
<evidence type="ECO:0000256" key="6">
    <source>
        <dbReference type="ARBA" id="ARBA00023136"/>
    </source>
</evidence>
<dbReference type="PROSITE" id="PS50928">
    <property type="entry name" value="ABC_TM1"/>
    <property type="match status" value="1"/>
</dbReference>
<gene>
    <name evidence="9" type="ORF">LF65_01625</name>
</gene>
<dbReference type="KEGG" id="cbei:LF65_01625"/>
<comment type="caution">
    <text evidence="7">Lacks conserved residue(s) required for the propagation of feature annotation.</text>
</comment>
<evidence type="ECO:0000313" key="9">
    <source>
        <dbReference type="EMBL" id="AJG98230.1"/>
    </source>
</evidence>
<comment type="similarity">
    <text evidence="7">Belongs to the binding-protein-dependent transport system permease family.</text>
</comment>
<feature type="transmembrane region" description="Helical" evidence="7">
    <location>
        <begin position="37"/>
        <end position="61"/>
    </location>
</feature>
<comment type="subcellular location">
    <subcellularLocation>
        <location evidence="1 7">Cell membrane</location>
        <topology evidence="1 7">Multi-pass membrane protein</topology>
    </subcellularLocation>
</comment>
<evidence type="ECO:0000256" key="7">
    <source>
        <dbReference type="RuleBase" id="RU363032"/>
    </source>
</evidence>
<dbReference type="PANTHER" id="PTHR43744:SF8">
    <property type="entry name" value="SN-GLYCEROL-3-PHOSPHATE TRANSPORT SYSTEM PERMEASE PROTEIN UGPE"/>
    <property type="match status" value="1"/>
</dbReference>
<evidence type="ECO:0000256" key="2">
    <source>
        <dbReference type="ARBA" id="ARBA00022448"/>
    </source>
</evidence>
<dbReference type="SUPFAM" id="SSF161098">
    <property type="entry name" value="MetI-like"/>
    <property type="match status" value="1"/>
</dbReference>
<dbReference type="GO" id="GO:0055085">
    <property type="term" value="P:transmembrane transport"/>
    <property type="evidence" value="ECO:0007669"/>
    <property type="project" value="InterPro"/>
</dbReference>
<dbReference type="EMBL" id="CP010086">
    <property type="protein sequence ID" value="AJG98230.1"/>
    <property type="molecule type" value="Genomic_DNA"/>
</dbReference>
<evidence type="ECO:0000256" key="3">
    <source>
        <dbReference type="ARBA" id="ARBA00022475"/>
    </source>
</evidence>
<dbReference type="RefSeq" id="WP_041895479.1">
    <property type="nucleotide sequence ID" value="NZ_CP010086.2"/>
</dbReference>
<keyword evidence="5 7" id="KW-1133">Transmembrane helix</keyword>
<reference evidence="10" key="1">
    <citation type="submission" date="2014-12" db="EMBL/GenBank/DDBJ databases">
        <title>Genome sequence of Clostridium beijerinckii strain 59B.</title>
        <authorList>
            <person name="Little G.T."/>
            <person name="Minton N.P."/>
        </authorList>
    </citation>
    <scope>NUCLEOTIDE SEQUENCE [LARGE SCALE GENOMIC DNA]</scope>
    <source>
        <strain evidence="10">59B</strain>
    </source>
</reference>
<sequence>MPGTIVILKNFFQTIPQELFEAARIDWSGELNTVFKVVMPLVGPAIATAVVLDFCFVWGVLM</sequence>
<dbReference type="STRING" id="1520.LF65_01625"/>
<dbReference type="CDD" id="cd06261">
    <property type="entry name" value="TM_PBP2"/>
    <property type="match status" value="1"/>
</dbReference>
<dbReference type="Gene3D" id="1.10.3720.10">
    <property type="entry name" value="MetI-like"/>
    <property type="match status" value="1"/>
</dbReference>
<accession>A0A0B5QBD0</accession>
<dbReference type="Pfam" id="PF00528">
    <property type="entry name" value="BPD_transp_1"/>
    <property type="match status" value="1"/>
</dbReference>
<keyword evidence="6 7" id="KW-0472">Membrane</keyword>
<evidence type="ECO:0000313" key="10">
    <source>
        <dbReference type="Proteomes" id="UP000031866"/>
    </source>
</evidence>
<dbReference type="InterPro" id="IPR035906">
    <property type="entry name" value="MetI-like_sf"/>
</dbReference>
<dbReference type="InterPro" id="IPR000515">
    <property type="entry name" value="MetI-like"/>
</dbReference>
<keyword evidence="2 7" id="KW-0813">Transport</keyword>
<name>A0A0B5QBD0_CLOBE</name>
<feature type="domain" description="ABC transmembrane type-1" evidence="8">
    <location>
        <begin position="1"/>
        <end position="62"/>
    </location>
</feature>
<keyword evidence="4 7" id="KW-0812">Transmembrane</keyword>
<dbReference type="Proteomes" id="UP000031866">
    <property type="component" value="Chromosome"/>
</dbReference>
<evidence type="ECO:0000256" key="4">
    <source>
        <dbReference type="ARBA" id="ARBA00022692"/>
    </source>
</evidence>
<evidence type="ECO:0000259" key="8">
    <source>
        <dbReference type="PROSITE" id="PS50928"/>
    </source>
</evidence>
<dbReference type="GO" id="GO:0005886">
    <property type="term" value="C:plasma membrane"/>
    <property type="evidence" value="ECO:0007669"/>
    <property type="project" value="UniProtKB-SubCell"/>
</dbReference>
<organism evidence="9 10">
    <name type="scientific">Clostridium beijerinckii</name>
    <name type="common">Clostridium MP</name>
    <dbReference type="NCBI Taxonomy" id="1520"/>
    <lineage>
        <taxon>Bacteria</taxon>
        <taxon>Bacillati</taxon>
        <taxon>Bacillota</taxon>
        <taxon>Clostridia</taxon>
        <taxon>Eubacteriales</taxon>
        <taxon>Clostridiaceae</taxon>
        <taxon>Clostridium</taxon>
    </lineage>
</organism>
<dbReference type="PANTHER" id="PTHR43744">
    <property type="entry name" value="ABC TRANSPORTER PERMEASE PROTEIN MG189-RELATED-RELATED"/>
    <property type="match status" value="1"/>
</dbReference>